<protein>
    <recommendedName>
        <fullName evidence="1">Rv2525c-like glycoside hydrolase-like domain-containing protein</fullName>
    </recommendedName>
</protein>
<evidence type="ECO:0000313" key="2">
    <source>
        <dbReference type="EMBL" id="SHI21923.1"/>
    </source>
</evidence>
<evidence type="ECO:0000259" key="1">
    <source>
        <dbReference type="Pfam" id="PF08924"/>
    </source>
</evidence>
<dbReference type="InterPro" id="IPR015020">
    <property type="entry name" value="Rv2525c-like_Glyco_Hydro-like"/>
</dbReference>
<accession>A0A1M5ZD53</accession>
<dbReference type="AlphaFoldDB" id="A0A1M5ZD53"/>
<dbReference type="STRING" id="1123282.SAMN02745823_03519"/>
<dbReference type="EMBL" id="FQXV01000017">
    <property type="protein sequence ID" value="SHI21923.1"/>
    <property type="molecule type" value="Genomic_DNA"/>
</dbReference>
<feature type="domain" description="Rv2525c-like glycoside hydrolase-like" evidence="1">
    <location>
        <begin position="19"/>
        <end position="180"/>
    </location>
</feature>
<dbReference type="Gene3D" id="3.20.20.80">
    <property type="entry name" value="Glycosidases"/>
    <property type="match status" value="1"/>
</dbReference>
<dbReference type="RefSeq" id="WP_073082162.1">
    <property type="nucleotide sequence ID" value="NZ_FQXV01000017.1"/>
</dbReference>
<proteinExistence type="predicted"/>
<gene>
    <name evidence="2" type="ORF">SAMN02745823_03519</name>
</gene>
<evidence type="ECO:0000313" key="3">
    <source>
        <dbReference type="Proteomes" id="UP000183995"/>
    </source>
</evidence>
<dbReference type="SUPFAM" id="SSF51445">
    <property type="entry name" value="(Trans)glycosidases"/>
    <property type="match status" value="1"/>
</dbReference>
<name>A0A1M5ZD53_9FIRM</name>
<dbReference type="Pfam" id="PF08924">
    <property type="entry name" value="Rv2525c_GlyHyd-like"/>
    <property type="match status" value="1"/>
</dbReference>
<organism evidence="2 3">
    <name type="scientific">Sporobacter termitidis DSM 10068</name>
    <dbReference type="NCBI Taxonomy" id="1123282"/>
    <lineage>
        <taxon>Bacteria</taxon>
        <taxon>Bacillati</taxon>
        <taxon>Bacillota</taxon>
        <taxon>Clostridia</taxon>
        <taxon>Eubacteriales</taxon>
        <taxon>Oscillospiraceae</taxon>
        <taxon>Sporobacter</taxon>
    </lineage>
</organism>
<sequence>MTKGIDCASRITSTIAADLVRSGYNFACRYIAGTTKQMYAAEAQIISAAGLDILCVYETTADRPRGGAASGSADGAAAYKAVQALCMPATGIVYFAADFDARATDMNNIESYLRAARAQTGPYEVGIYGSYAVVEDMAARGACKGFWQTYAWSSGKLSAHAQVYQYKNGQTAAGISVDLNEAYGDAGMWSYREEVNPVENKPSDWAASAVQKAIAKGLTGDEHGDLHLQDTVTMEHMLATLEKLGLL</sequence>
<dbReference type="Proteomes" id="UP000183995">
    <property type="component" value="Unassembled WGS sequence"/>
</dbReference>
<keyword evidence="3" id="KW-1185">Reference proteome</keyword>
<reference evidence="2 3" key="1">
    <citation type="submission" date="2016-11" db="EMBL/GenBank/DDBJ databases">
        <authorList>
            <person name="Jaros S."/>
            <person name="Januszkiewicz K."/>
            <person name="Wedrychowicz H."/>
        </authorList>
    </citation>
    <scope>NUCLEOTIDE SEQUENCE [LARGE SCALE GENOMIC DNA]</scope>
    <source>
        <strain evidence="2 3">DSM 10068</strain>
    </source>
</reference>
<dbReference type="InterPro" id="IPR017853">
    <property type="entry name" value="GH"/>
</dbReference>
<dbReference type="OrthoDB" id="9794294at2"/>